<protein>
    <submittedName>
        <fullName evidence="2">GNAT family N-acetyltransferase</fullName>
    </submittedName>
</protein>
<keyword evidence="2" id="KW-0808">Transferase</keyword>
<dbReference type="AlphaFoldDB" id="A0A6P2C1F1"/>
<dbReference type="Gene3D" id="3.40.630.30">
    <property type="match status" value="1"/>
</dbReference>
<dbReference type="PROSITE" id="PS51186">
    <property type="entry name" value="GNAT"/>
    <property type="match status" value="1"/>
</dbReference>
<name>A0A6P2C1F1_9ACTN</name>
<evidence type="ECO:0000313" key="3">
    <source>
        <dbReference type="Proteomes" id="UP000460272"/>
    </source>
</evidence>
<dbReference type="InterPro" id="IPR016181">
    <property type="entry name" value="Acyl_CoA_acyltransferase"/>
</dbReference>
<proteinExistence type="predicted"/>
<dbReference type="SUPFAM" id="SSF55729">
    <property type="entry name" value="Acyl-CoA N-acyltransferases (Nat)"/>
    <property type="match status" value="1"/>
</dbReference>
<organism evidence="2 3">
    <name type="scientific">Trebonia kvetii</name>
    <dbReference type="NCBI Taxonomy" id="2480626"/>
    <lineage>
        <taxon>Bacteria</taxon>
        <taxon>Bacillati</taxon>
        <taxon>Actinomycetota</taxon>
        <taxon>Actinomycetes</taxon>
        <taxon>Streptosporangiales</taxon>
        <taxon>Treboniaceae</taxon>
        <taxon>Trebonia</taxon>
    </lineage>
</organism>
<sequence>MTADIRQGEPYILRDGSWVAIRPVRPEDAALLSDGFARLTARSRRSRFFVEKLRLSEAEVRYLTNVDHHDHEALGAVSRDGRGVGVARYVRGRDDSASAEVAVTVVDEWQGRGLGGKLLALLSGRARAAGITRFTAVTAADNTASKTLIVHAGGLRVSGRGPHWEYEIPLEPLRDEGLTAWLRDFEIRIDSPAGNANSVGWPR</sequence>
<dbReference type="RefSeq" id="WP_145854021.1">
    <property type="nucleotide sequence ID" value="NZ_RPFW01000003.1"/>
</dbReference>
<keyword evidence="3" id="KW-1185">Reference proteome</keyword>
<evidence type="ECO:0000259" key="1">
    <source>
        <dbReference type="PROSITE" id="PS51186"/>
    </source>
</evidence>
<comment type="caution">
    <text evidence="2">The sequence shown here is derived from an EMBL/GenBank/DDBJ whole genome shotgun (WGS) entry which is preliminary data.</text>
</comment>
<dbReference type="OrthoDB" id="5516749at2"/>
<evidence type="ECO:0000313" key="2">
    <source>
        <dbReference type="EMBL" id="TVZ04151.1"/>
    </source>
</evidence>
<gene>
    <name evidence="2" type="ORF">EAS64_17285</name>
</gene>
<feature type="domain" description="N-acetyltransferase" evidence="1">
    <location>
        <begin position="19"/>
        <end position="175"/>
    </location>
</feature>
<dbReference type="Proteomes" id="UP000460272">
    <property type="component" value="Unassembled WGS sequence"/>
</dbReference>
<accession>A0A6P2C1F1</accession>
<dbReference type="InterPro" id="IPR000182">
    <property type="entry name" value="GNAT_dom"/>
</dbReference>
<dbReference type="EMBL" id="RPFW01000003">
    <property type="protein sequence ID" value="TVZ04151.1"/>
    <property type="molecule type" value="Genomic_DNA"/>
</dbReference>
<dbReference type="Pfam" id="PF13302">
    <property type="entry name" value="Acetyltransf_3"/>
    <property type="match status" value="1"/>
</dbReference>
<reference evidence="2 3" key="1">
    <citation type="submission" date="2018-11" db="EMBL/GenBank/DDBJ databases">
        <title>Trebonia kvetii gen.nov., sp.nov., a novel acidophilic actinobacterium, and proposal of the new actinobacterial family Treboniaceae fam. nov.</title>
        <authorList>
            <person name="Rapoport D."/>
            <person name="Sagova-Mareckova M."/>
            <person name="Sedlacek I."/>
            <person name="Provaznik J."/>
            <person name="Kralova S."/>
            <person name="Pavlinic D."/>
            <person name="Benes V."/>
            <person name="Kopecky J."/>
        </authorList>
    </citation>
    <scope>NUCLEOTIDE SEQUENCE [LARGE SCALE GENOMIC DNA]</scope>
    <source>
        <strain evidence="2 3">15Tr583</strain>
    </source>
</reference>
<dbReference type="GO" id="GO:0016747">
    <property type="term" value="F:acyltransferase activity, transferring groups other than amino-acyl groups"/>
    <property type="evidence" value="ECO:0007669"/>
    <property type="project" value="InterPro"/>
</dbReference>